<evidence type="ECO:0000259" key="6">
    <source>
        <dbReference type="PROSITE" id="PS51071"/>
    </source>
</evidence>
<dbReference type="EMBL" id="CP060714">
    <property type="protein sequence ID" value="QNN56921.1"/>
    <property type="molecule type" value="Genomic_DNA"/>
</dbReference>
<dbReference type="Pfam" id="PF01418">
    <property type="entry name" value="HTH_6"/>
    <property type="match status" value="1"/>
</dbReference>
<dbReference type="InterPro" id="IPR046348">
    <property type="entry name" value="SIS_dom_sf"/>
</dbReference>
<evidence type="ECO:0000313" key="8">
    <source>
        <dbReference type="EMBL" id="QNN56921.1"/>
    </source>
</evidence>
<accession>A0A7G9RMU6</accession>
<keyword evidence="2" id="KW-0238">DNA-binding</keyword>
<feature type="domain" description="HTH rpiR-type" evidence="6">
    <location>
        <begin position="14"/>
        <end position="90"/>
    </location>
</feature>
<dbReference type="InterPro" id="IPR000281">
    <property type="entry name" value="HTH_RpiR"/>
</dbReference>
<evidence type="ECO:0000256" key="1">
    <source>
        <dbReference type="ARBA" id="ARBA00023015"/>
    </source>
</evidence>
<evidence type="ECO:0000256" key="4">
    <source>
        <dbReference type="ARBA" id="ARBA00023163"/>
    </source>
</evidence>
<dbReference type="Proteomes" id="UP000515811">
    <property type="component" value="Chromosome"/>
</dbReference>
<evidence type="ECO:0000256" key="2">
    <source>
        <dbReference type="ARBA" id="ARBA00023125"/>
    </source>
</evidence>
<feature type="region of interest" description="Disordered" evidence="5">
    <location>
        <begin position="299"/>
        <end position="335"/>
    </location>
</feature>
<dbReference type="Gene3D" id="3.40.50.10490">
    <property type="entry name" value="Glucose-6-phosphate isomerase like protein, domain 1"/>
    <property type="match status" value="1"/>
</dbReference>
<feature type="domain" description="SIS" evidence="7">
    <location>
        <begin position="137"/>
        <end position="276"/>
    </location>
</feature>
<keyword evidence="3" id="KW-0324">Glycolysis</keyword>
<keyword evidence="9" id="KW-1185">Reference proteome</keyword>
<dbReference type="KEGG" id="drg:H9K76_20895"/>
<dbReference type="RefSeq" id="WP_187597186.1">
    <property type="nucleotide sequence ID" value="NZ_CP060714.1"/>
</dbReference>
<dbReference type="GO" id="GO:0003700">
    <property type="term" value="F:DNA-binding transcription factor activity"/>
    <property type="evidence" value="ECO:0007669"/>
    <property type="project" value="InterPro"/>
</dbReference>
<gene>
    <name evidence="8" type="ORF">H9K76_20895</name>
</gene>
<dbReference type="GO" id="GO:0006096">
    <property type="term" value="P:glycolytic process"/>
    <property type="evidence" value="ECO:0007669"/>
    <property type="project" value="UniProtKB-KW"/>
</dbReference>
<dbReference type="SUPFAM" id="SSF53697">
    <property type="entry name" value="SIS domain"/>
    <property type="match status" value="1"/>
</dbReference>
<dbReference type="GO" id="GO:0097367">
    <property type="term" value="F:carbohydrate derivative binding"/>
    <property type="evidence" value="ECO:0007669"/>
    <property type="project" value="InterPro"/>
</dbReference>
<reference evidence="8 9" key="1">
    <citation type="submission" date="2020-08" db="EMBL/GenBank/DDBJ databases">
        <title>Genome sequence of Diaphorobacter ruginosibacter DSM 27467T.</title>
        <authorList>
            <person name="Hyun D.-W."/>
            <person name="Bae J.-W."/>
        </authorList>
    </citation>
    <scope>NUCLEOTIDE SEQUENCE [LARGE SCALE GENOMIC DNA]</scope>
    <source>
        <strain evidence="8 9">DSM 27467</strain>
    </source>
</reference>
<dbReference type="PROSITE" id="PS51464">
    <property type="entry name" value="SIS"/>
    <property type="match status" value="1"/>
</dbReference>
<keyword evidence="4" id="KW-0804">Transcription</keyword>
<evidence type="ECO:0000256" key="5">
    <source>
        <dbReference type="SAM" id="MobiDB-lite"/>
    </source>
</evidence>
<evidence type="ECO:0000256" key="3">
    <source>
        <dbReference type="ARBA" id="ARBA00023152"/>
    </source>
</evidence>
<dbReference type="InterPro" id="IPR001347">
    <property type="entry name" value="SIS_dom"/>
</dbReference>
<keyword evidence="1" id="KW-0805">Transcription regulation</keyword>
<dbReference type="PANTHER" id="PTHR30514">
    <property type="entry name" value="GLUCOKINASE"/>
    <property type="match status" value="1"/>
</dbReference>
<dbReference type="GO" id="GO:0003677">
    <property type="term" value="F:DNA binding"/>
    <property type="evidence" value="ECO:0007669"/>
    <property type="project" value="UniProtKB-KW"/>
</dbReference>
<proteinExistence type="predicted"/>
<protein>
    <submittedName>
        <fullName evidence="8">MurR/RpiR family transcriptional regulator</fullName>
    </submittedName>
</protein>
<dbReference type="AlphaFoldDB" id="A0A7G9RMU6"/>
<dbReference type="SUPFAM" id="SSF46689">
    <property type="entry name" value="Homeodomain-like"/>
    <property type="match status" value="1"/>
</dbReference>
<organism evidence="8 9">
    <name type="scientific">Diaphorobacter ruginosibacter</name>
    <dbReference type="NCBI Taxonomy" id="1715720"/>
    <lineage>
        <taxon>Bacteria</taxon>
        <taxon>Pseudomonadati</taxon>
        <taxon>Pseudomonadota</taxon>
        <taxon>Betaproteobacteria</taxon>
        <taxon>Burkholderiales</taxon>
        <taxon>Comamonadaceae</taxon>
        <taxon>Diaphorobacter</taxon>
    </lineage>
</organism>
<sequence length="335" mass="36001">MSAHHHVDAQNQSLAIDARIARARPGLTRSHQQMADYVLAHPLQAATMPIDELAEQVGVSIATANRFARAIGLDGYPMLRAELVRGFEAMLAPVEKMRARLEKPGSIHDAFVAAMEESQRNVAATLEMLEPAACEAAVHEILGAQRIYVVGFGSSGWLCGLLHRCLEAHCDNVHLLASVAGSSHGARLLPRMKPTDLVIAVCFPRYITDTILLTQRARERGVRVLALTDGPQSPVAQLADCCLYAQTENYYAANSEAAILALIEALASAVALQANESVQGAAQLTEAVLPWLHGADNSRLNLRTPEQKTPPKSAPSSKTARAEAARARSKTSPSE</sequence>
<dbReference type="PROSITE" id="PS51071">
    <property type="entry name" value="HTH_RPIR"/>
    <property type="match status" value="1"/>
</dbReference>
<dbReference type="InterPro" id="IPR035472">
    <property type="entry name" value="RpiR-like_SIS"/>
</dbReference>
<dbReference type="InterPro" id="IPR009057">
    <property type="entry name" value="Homeodomain-like_sf"/>
</dbReference>
<dbReference type="CDD" id="cd05013">
    <property type="entry name" value="SIS_RpiR"/>
    <property type="match status" value="1"/>
</dbReference>
<dbReference type="Pfam" id="PF01380">
    <property type="entry name" value="SIS"/>
    <property type="match status" value="1"/>
</dbReference>
<name>A0A7G9RMU6_9BURK</name>
<evidence type="ECO:0000259" key="7">
    <source>
        <dbReference type="PROSITE" id="PS51464"/>
    </source>
</evidence>
<dbReference type="InterPro" id="IPR047640">
    <property type="entry name" value="RpiR-like"/>
</dbReference>
<evidence type="ECO:0000313" key="9">
    <source>
        <dbReference type="Proteomes" id="UP000515811"/>
    </source>
</evidence>
<dbReference type="Gene3D" id="1.10.10.10">
    <property type="entry name" value="Winged helix-like DNA-binding domain superfamily/Winged helix DNA-binding domain"/>
    <property type="match status" value="1"/>
</dbReference>
<dbReference type="InterPro" id="IPR036388">
    <property type="entry name" value="WH-like_DNA-bd_sf"/>
</dbReference>